<dbReference type="AlphaFoldDB" id="Q4QK46"/>
<dbReference type="EMBL" id="CP000057">
    <property type="protein sequence ID" value="AAX88601.1"/>
    <property type="molecule type" value="Genomic_DNA"/>
</dbReference>
<dbReference type="KEGG" id="hit:NTHI1831"/>
<sequence>MYLIETYFRLTALENNIESQSRLLNAVIDQWRYNGQIIGREIPLYLAEEDGAQGFAMRVICPEQDSLFPQNNNAEVNRALQEAEKCGVIFDGFQLVGDDFNSDQTAENTSPAWQVLYTTHLQSCSPIHSGENFAPIPLYKQLKNQPHLSQDLIKWQENWQACDQLQMNGAVLEQQSLAEISEHQSTLSKHGRYLAQEIEKETGIPTYYYLYRVGGQSLKSEKSRCCPSCGANWALKNAIFDTFHFKCDTCRFVSNLSWNFFVINL</sequence>
<dbReference type="RefSeq" id="WP_011272655.1">
    <property type="nucleotide sequence ID" value="NC_007146.2"/>
</dbReference>
<gene>
    <name evidence="1" type="ordered locus">NTHI1831</name>
</gene>
<accession>Q4QK46</accession>
<dbReference type="Proteomes" id="UP000002525">
    <property type="component" value="Chromosome"/>
</dbReference>
<evidence type="ECO:0000313" key="1">
    <source>
        <dbReference type="EMBL" id="AAX88601.1"/>
    </source>
</evidence>
<name>Q4QK46_HAEI8</name>
<reference evidence="1 2" key="1">
    <citation type="journal article" date="2005" name="J. Bacteriol.">
        <title>Genomic sequence of an otitis media isolate of nontypeable Haemophilus influenzae: comparative study with H. influenzae serotype d, strain KW20.</title>
        <authorList>
            <person name="Harrison A."/>
            <person name="Dyer D.W."/>
            <person name="Gillaspy A."/>
            <person name="Ray W.C."/>
            <person name="Mungur R."/>
            <person name="Carson M.B."/>
            <person name="Zhong H."/>
            <person name="Gipson J."/>
            <person name="Gipson M."/>
            <person name="Johnson L.S."/>
            <person name="Lewis L."/>
            <person name="Bakaletz L.O."/>
            <person name="Munson R.S.Jr."/>
        </authorList>
    </citation>
    <scope>NUCLEOTIDE SEQUENCE [LARGE SCALE GENOMIC DNA]</scope>
    <source>
        <strain evidence="1 2">86-028NP</strain>
    </source>
</reference>
<dbReference type="HOGENOM" id="CLU_1064102_0_0_6"/>
<protein>
    <submittedName>
        <fullName evidence="1">Zn-ribbon-containing, possibly nucleic-acid-binding protein</fullName>
    </submittedName>
</protein>
<organism evidence="1 2">
    <name type="scientific">Haemophilus influenzae (strain 86-028NP)</name>
    <dbReference type="NCBI Taxonomy" id="281310"/>
    <lineage>
        <taxon>Bacteria</taxon>
        <taxon>Pseudomonadati</taxon>
        <taxon>Pseudomonadota</taxon>
        <taxon>Gammaproteobacteria</taxon>
        <taxon>Pasteurellales</taxon>
        <taxon>Pasteurellaceae</taxon>
        <taxon>Haemophilus</taxon>
    </lineage>
</organism>
<dbReference type="PIRSF" id="PIRSF029037">
    <property type="entry name" value="UCP029037_Zn_ribbon"/>
    <property type="match status" value="1"/>
</dbReference>
<evidence type="ECO:0000313" key="2">
    <source>
        <dbReference type="Proteomes" id="UP000002525"/>
    </source>
</evidence>
<proteinExistence type="predicted"/>
<dbReference type="Pfam" id="PF10071">
    <property type="entry name" value="DUF2310"/>
    <property type="match status" value="1"/>
</dbReference>
<dbReference type="InterPro" id="IPR016908">
    <property type="entry name" value="UCP029037"/>
</dbReference>